<keyword evidence="1" id="KW-1133">Transmembrane helix</keyword>
<proteinExistence type="predicted"/>
<dbReference type="Proteomes" id="UP000004828">
    <property type="component" value="Unassembled WGS sequence"/>
</dbReference>
<protein>
    <submittedName>
        <fullName evidence="2">Uncharacterized protein</fullName>
    </submittedName>
</protein>
<sequence length="44" mass="4729">MLPIAAGKSEKSVTVYALPGVWVIKIFCVWAAHTAAFYGFGNNV</sequence>
<name>C7G590_9FIRM</name>
<evidence type="ECO:0000313" key="3">
    <source>
        <dbReference type="Proteomes" id="UP000004828"/>
    </source>
</evidence>
<dbReference type="EMBL" id="ABYJ02000003">
    <property type="protein sequence ID" value="EEV02967.1"/>
    <property type="molecule type" value="Genomic_DNA"/>
</dbReference>
<accession>C7G590</accession>
<keyword evidence="1" id="KW-0812">Transmembrane</keyword>
<keyword evidence="1" id="KW-0472">Membrane</keyword>
<reference evidence="2 3" key="1">
    <citation type="submission" date="2009-08" db="EMBL/GenBank/DDBJ databases">
        <authorList>
            <person name="Weinstock G."/>
            <person name="Sodergren E."/>
            <person name="Clifton S."/>
            <person name="Fulton L."/>
            <person name="Fulton B."/>
            <person name="Courtney L."/>
            <person name="Fronick C."/>
            <person name="Harrison M."/>
            <person name="Strong C."/>
            <person name="Farmer C."/>
            <person name="Delahaunty K."/>
            <person name="Markovic C."/>
            <person name="Hall O."/>
            <person name="Minx P."/>
            <person name="Tomlinson C."/>
            <person name="Mitreva M."/>
            <person name="Nelson J."/>
            <person name="Hou S."/>
            <person name="Wollam A."/>
            <person name="Pepin K.H."/>
            <person name="Johnson M."/>
            <person name="Bhonagiri V."/>
            <person name="Nash W.E."/>
            <person name="Warren W."/>
            <person name="Chinwalla A."/>
            <person name="Mardis E.R."/>
            <person name="Wilson R.K."/>
        </authorList>
    </citation>
    <scope>NUCLEOTIDE SEQUENCE [LARGE SCALE GENOMIC DNA]</scope>
    <source>
        <strain evidence="2 3">L1-82</strain>
    </source>
</reference>
<gene>
    <name evidence="2" type="ORF">ROSINTL182_05047</name>
</gene>
<organism evidence="2 3">
    <name type="scientific">Roseburia intestinalis L1-82</name>
    <dbReference type="NCBI Taxonomy" id="536231"/>
    <lineage>
        <taxon>Bacteria</taxon>
        <taxon>Bacillati</taxon>
        <taxon>Bacillota</taxon>
        <taxon>Clostridia</taxon>
        <taxon>Lachnospirales</taxon>
        <taxon>Lachnospiraceae</taxon>
        <taxon>Roseburia</taxon>
    </lineage>
</organism>
<dbReference type="HOGENOM" id="CLU_3221518_0_0_9"/>
<comment type="caution">
    <text evidence="2">The sequence shown here is derived from an EMBL/GenBank/DDBJ whole genome shotgun (WGS) entry which is preliminary data.</text>
</comment>
<evidence type="ECO:0000313" key="2">
    <source>
        <dbReference type="EMBL" id="EEV02967.1"/>
    </source>
</evidence>
<dbReference type="AlphaFoldDB" id="C7G590"/>
<feature type="transmembrane region" description="Helical" evidence="1">
    <location>
        <begin position="20"/>
        <end position="40"/>
    </location>
</feature>
<evidence type="ECO:0000256" key="1">
    <source>
        <dbReference type="SAM" id="Phobius"/>
    </source>
</evidence>